<proteinExistence type="predicted"/>
<keyword evidence="2" id="KW-1185">Reference proteome</keyword>
<evidence type="ECO:0000313" key="1">
    <source>
        <dbReference type="EMBL" id="KAH0925460.1"/>
    </source>
</evidence>
<protein>
    <submittedName>
        <fullName evidence="1">Uncharacterized protein</fullName>
    </submittedName>
</protein>
<gene>
    <name evidence="1" type="ORF">HID58_017716</name>
</gene>
<sequence>VKLQKHNYRCAWALRYKNRLPCASRILQTEGVYFPSLFYNSPLDCAVLTVKNKGYKFSGDSATLLWECDGNAVFLPSMNTY</sequence>
<dbReference type="EMBL" id="JAGKQM010000005">
    <property type="protein sequence ID" value="KAH0925460.1"/>
    <property type="molecule type" value="Genomic_DNA"/>
</dbReference>
<feature type="non-terminal residue" evidence="1">
    <location>
        <position position="1"/>
    </location>
</feature>
<comment type="caution">
    <text evidence="1">The sequence shown here is derived from an EMBL/GenBank/DDBJ whole genome shotgun (WGS) entry which is preliminary data.</text>
</comment>
<name>A0ABQ8D7V3_BRANA</name>
<organism evidence="1 2">
    <name type="scientific">Brassica napus</name>
    <name type="common">Rape</name>
    <dbReference type="NCBI Taxonomy" id="3708"/>
    <lineage>
        <taxon>Eukaryota</taxon>
        <taxon>Viridiplantae</taxon>
        <taxon>Streptophyta</taxon>
        <taxon>Embryophyta</taxon>
        <taxon>Tracheophyta</taxon>
        <taxon>Spermatophyta</taxon>
        <taxon>Magnoliopsida</taxon>
        <taxon>eudicotyledons</taxon>
        <taxon>Gunneridae</taxon>
        <taxon>Pentapetalae</taxon>
        <taxon>rosids</taxon>
        <taxon>malvids</taxon>
        <taxon>Brassicales</taxon>
        <taxon>Brassicaceae</taxon>
        <taxon>Brassiceae</taxon>
        <taxon>Brassica</taxon>
    </lineage>
</organism>
<dbReference type="Proteomes" id="UP000824890">
    <property type="component" value="Unassembled WGS sequence"/>
</dbReference>
<evidence type="ECO:0000313" key="2">
    <source>
        <dbReference type="Proteomes" id="UP000824890"/>
    </source>
</evidence>
<accession>A0ABQ8D7V3</accession>
<reference evidence="1 2" key="1">
    <citation type="submission" date="2021-05" db="EMBL/GenBank/DDBJ databases">
        <title>Genome Assembly of Synthetic Allotetraploid Brassica napus Reveals Homoeologous Exchanges between Subgenomes.</title>
        <authorList>
            <person name="Davis J.T."/>
        </authorList>
    </citation>
    <scope>NUCLEOTIDE SEQUENCE [LARGE SCALE GENOMIC DNA]</scope>
    <source>
        <strain evidence="2">cv. Da-Ae</strain>
        <tissue evidence="1">Seedling</tissue>
    </source>
</reference>